<dbReference type="Gene3D" id="3.40.50.450">
    <property type="match status" value="1"/>
</dbReference>
<feature type="region of interest" description="Disordered" evidence="2">
    <location>
        <begin position="301"/>
        <end position="332"/>
    </location>
</feature>
<dbReference type="AlphaFoldDB" id="A0A542SSU1"/>
<dbReference type="RefSeq" id="WP_142113230.1">
    <property type="nucleotide sequence ID" value="NZ_BAAATB010000006.1"/>
</dbReference>
<dbReference type="PANTHER" id="PTHR43022:SF1">
    <property type="entry name" value="PROTEIN SMF"/>
    <property type="match status" value="1"/>
</dbReference>
<comment type="similarity">
    <text evidence="1">Belongs to the DprA/Smf family.</text>
</comment>
<evidence type="ECO:0000256" key="2">
    <source>
        <dbReference type="SAM" id="MobiDB-lite"/>
    </source>
</evidence>
<organism evidence="4 5">
    <name type="scientific">Rarobacter incanus</name>
    <dbReference type="NCBI Taxonomy" id="153494"/>
    <lineage>
        <taxon>Bacteria</taxon>
        <taxon>Bacillati</taxon>
        <taxon>Actinomycetota</taxon>
        <taxon>Actinomycetes</taxon>
        <taxon>Micrococcales</taxon>
        <taxon>Rarobacteraceae</taxon>
        <taxon>Rarobacter</taxon>
    </lineage>
</organism>
<evidence type="ECO:0000313" key="4">
    <source>
        <dbReference type="EMBL" id="TQK77337.1"/>
    </source>
</evidence>
<comment type="caution">
    <text evidence="4">The sequence shown here is derived from an EMBL/GenBank/DDBJ whole genome shotgun (WGS) entry which is preliminary data.</text>
</comment>
<dbReference type="InterPro" id="IPR003488">
    <property type="entry name" value="DprA"/>
</dbReference>
<gene>
    <name evidence="4" type="ORF">FB389_2064</name>
</gene>
<proteinExistence type="inferred from homology"/>
<evidence type="ECO:0000259" key="3">
    <source>
        <dbReference type="Pfam" id="PF02481"/>
    </source>
</evidence>
<dbReference type="EMBL" id="VFNV01000001">
    <property type="protein sequence ID" value="TQK77337.1"/>
    <property type="molecule type" value="Genomic_DNA"/>
</dbReference>
<protein>
    <submittedName>
        <fullName evidence="4">DNA processing protein</fullName>
    </submittedName>
</protein>
<dbReference type="Pfam" id="PF02481">
    <property type="entry name" value="DNA_processg_A"/>
    <property type="match status" value="1"/>
</dbReference>
<keyword evidence="5" id="KW-1185">Reference proteome</keyword>
<dbReference type="SUPFAM" id="SSF102405">
    <property type="entry name" value="MCP/YpsA-like"/>
    <property type="match status" value="1"/>
</dbReference>
<feature type="domain" description="Smf/DprA SLOG" evidence="3">
    <location>
        <begin position="88"/>
        <end position="297"/>
    </location>
</feature>
<reference evidence="4 5" key="1">
    <citation type="submission" date="2019-06" db="EMBL/GenBank/DDBJ databases">
        <title>Sequencing the genomes of 1000 actinobacteria strains.</title>
        <authorList>
            <person name="Klenk H.-P."/>
        </authorList>
    </citation>
    <scope>NUCLEOTIDE SEQUENCE [LARGE SCALE GENOMIC DNA]</scope>
    <source>
        <strain evidence="4 5">DSM 10596</strain>
    </source>
</reference>
<dbReference type="PANTHER" id="PTHR43022">
    <property type="entry name" value="PROTEIN SMF"/>
    <property type="match status" value="1"/>
</dbReference>
<dbReference type="GO" id="GO:0009294">
    <property type="term" value="P:DNA-mediated transformation"/>
    <property type="evidence" value="ECO:0007669"/>
    <property type="project" value="InterPro"/>
</dbReference>
<dbReference type="Proteomes" id="UP000316181">
    <property type="component" value="Unassembled WGS sequence"/>
</dbReference>
<dbReference type="InterPro" id="IPR057666">
    <property type="entry name" value="DrpA_SLOG"/>
</dbReference>
<dbReference type="OrthoDB" id="9785707at2"/>
<accession>A0A542SSU1</accession>
<evidence type="ECO:0000256" key="1">
    <source>
        <dbReference type="ARBA" id="ARBA00006525"/>
    </source>
</evidence>
<name>A0A542SSU1_9MICO</name>
<evidence type="ECO:0000313" key="5">
    <source>
        <dbReference type="Proteomes" id="UP000316181"/>
    </source>
</evidence>
<sequence>MAGLSDLADDERTARMVLSMLLEPSDPVTGRVLTGLGAMETLRLAERDGSVTGLSAVDAQVWRDHFDATAAKDIAARLDQAQQSGIQVLVPGDTNWPVALNDLGDLAPYVLWTRGASSFLSRPLQDIVTITGSRASTAYGDHVARELAASTVADERVVVAGGAYGIEGAAHQAALAAGGDTIAILANGVDRPYPAGHRDLLDRGADVGLLVSEVPPGAVPTRHRFIARGRLMAALASTTVIVEAAGRSGSLGVAQYAFELGRSVGAVPGPVTSAASVGPHRLLREGTASLVADSADLARLGKRGNARQVSAPRPQVDADRVRPATPEPTRSL</sequence>